<dbReference type="PANTHER" id="PTHR42949:SF3">
    <property type="entry name" value="ANAEROBIC GLYCEROL-3-PHOSPHATE DEHYDROGENASE SUBUNIT B"/>
    <property type="match status" value="1"/>
</dbReference>
<evidence type="ECO:0000313" key="4">
    <source>
        <dbReference type="Proteomes" id="UP000812672"/>
    </source>
</evidence>
<dbReference type="Pfam" id="PF07992">
    <property type="entry name" value="Pyr_redox_2"/>
    <property type="match status" value="1"/>
</dbReference>
<evidence type="ECO:0000256" key="1">
    <source>
        <dbReference type="ARBA" id="ARBA00023002"/>
    </source>
</evidence>
<dbReference type="RefSeq" id="WP_216687322.1">
    <property type="nucleotide sequence ID" value="NZ_CAUPKR010000009.1"/>
</dbReference>
<evidence type="ECO:0000259" key="2">
    <source>
        <dbReference type="Pfam" id="PF07992"/>
    </source>
</evidence>
<proteinExistence type="predicted"/>
<keyword evidence="4" id="KW-1185">Reference proteome</keyword>
<dbReference type="EMBL" id="JAHLZF010000010">
    <property type="protein sequence ID" value="MBU6080976.1"/>
    <property type="molecule type" value="Genomic_DNA"/>
</dbReference>
<name>A0ABS6GPC2_9BACI</name>
<organism evidence="3 4">
    <name type="scientific">Allobacillus halotolerans</name>
    <dbReference type="NCBI Taxonomy" id="570278"/>
    <lineage>
        <taxon>Bacteria</taxon>
        <taxon>Bacillati</taxon>
        <taxon>Bacillota</taxon>
        <taxon>Bacilli</taxon>
        <taxon>Bacillales</taxon>
        <taxon>Bacillaceae</taxon>
        <taxon>Allobacillus</taxon>
    </lineage>
</organism>
<comment type="caution">
    <text evidence="3">The sequence shown here is derived from an EMBL/GenBank/DDBJ whole genome shotgun (WGS) entry which is preliminary data.</text>
</comment>
<reference evidence="3 4" key="1">
    <citation type="journal article" date="2011" name="Int. J. Syst. Evol. Microbiol.">
        <title>Allobacillus halotolerans gen. nov., sp. nov. isolated from shrimp paste.</title>
        <authorList>
            <person name="Sheu S.Y."/>
            <person name="Arun A.B."/>
            <person name="Jiang S.R."/>
            <person name="Young C.C."/>
            <person name="Chen W.M."/>
        </authorList>
    </citation>
    <scope>NUCLEOTIDE SEQUENCE [LARGE SCALE GENOMIC DNA]</scope>
    <source>
        <strain evidence="3 4">LMG 24826</strain>
    </source>
</reference>
<dbReference type="InterPro" id="IPR051691">
    <property type="entry name" value="Metab_Enz_Cyan_OpOx_G3PDH"/>
</dbReference>
<dbReference type="InterPro" id="IPR023753">
    <property type="entry name" value="FAD/NAD-binding_dom"/>
</dbReference>
<dbReference type="Proteomes" id="UP000812672">
    <property type="component" value="Unassembled WGS sequence"/>
</dbReference>
<accession>A0ABS6GPC2</accession>
<protein>
    <submittedName>
        <fullName evidence="3">NAD(P)/FAD-dependent oxidoreductase</fullName>
    </submittedName>
</protein>
<feature type="domain" description="FAD/NAD(P)-binding" evidence="2">
    <location>
        <begin position="3"/>
        <end position="145"/>
    </location>
</feature>
<sequence length="268" mass="29967">MKYDVCIVGAGLSGLAALHTLSNESLRVAIVDDRSEIGGNFLKRKWLLDEPERFNWLVEKEISDSVDVYLNHEAIGVYADESLGITDQLSLKQIQAEVYLQCTGLRELPYLFDGWQLPGVITLDAFLQLRLIEQVNFPHHIGIVGQNPLLEIAADKLASEGFNLIRTTTEQSVQTVGNKQVEYLMLDGEPYPVDIVITSKGYIPVNELAHLYKKPDAFDYRPQNHPMTLSERIYRAGQSAAVTTPELSIQSGQRVAKEIISNLQKEGV</sequence>
<dbReference type="PANTHER" id="PTHR42949">
    <property type="entry name" value="ANAEROBIC GLYCEROL-3-PHOSPHATE DEHYDROGENASE SUBUNIT B"/>
    <property type="match status" value="1"/>
</dbReference>
<gene>
    <name evidence="3" type="ORF">KQ486_08085</name>
</gene>
<evidence type="ECO:0000313" key="3">
    <source>
        <dbReference type="EMBL" id="MBU6080976.1"/>
    </source>
</evidence>
<keyword evidence="1" id="KW-0560">Oxidoreductase</keyword>